<dbReference type="Proteomes" id="UP000298324">
    <property type="component" value="Unassembled WGS sequence"/>
</dbReference>
<dbReference type="EMBL" id="QFGA01000002">
    <property type="protein sequence ID" value="TEB06005.1"/>
    <property type="molecule type" value="Genomic_DNA"/>
</dbReference>
<dbReference type="FunFam" id="3.40.50.300:FF:000011">
    <property type="entry name" value="Putative ABC transporter ATP-binding component"/>
    <property type="match status" value="1"/>
</dbReference>
<comment type="caution">
    <text evidence="5">The sequence shown here is derived from an EMBL/GenBank/DDBJ whole genome shotgun (WGS) entry which is preliminary data.</text>
</comment>
<protein>
    <submittedName>
        <fullName evidence="5">Putative ABC transporter ATP-binding protein YjjK</fullName>
    </submittedName>
</protein>
<dbReference type="GO" id="GO:0016887">
    <property type="term" value="F:ATP hydrolysis activity"/>
    <property type="evidence" value="ECO:0007669"/>
    <property type="project" value="InterPro"/>
</dbReference>
<feature type="domain" description="ABC transporter" evidence="4">
    <location>
        <begin position="340"/>
        <end position="552"/>
    </location>
</feature>
<dbReference type="CDD" id="cd03221">
    <property type="entry name" value="ABCF_EF-3"/>
    <property type="match status" value="2"/>
</dbReference>
<name>A0A4Y7RAJ0_9FIRM</name>
<feature type="compositionally biased region" description="Basic and acidic residues" evidence="3">
    <location>
        <begin position="551"/>
        <end position="564"/>
    </location>
</feature>
<dbReference type="RefSeq" id="WP_134219577.1">
    <property type="nucleotide sequence ID" value="NZ_QFGA01000002.1"/>
</dbReference>
<keyword evidence="2 5" id="KW-0067">ATP-binding</keyword>
<evidence type="ECO:0000259" key="4">
    <source>
        <dbReference type="PROSITE" id="PS50893"/>
    </source>
</evidence>
<evidence type="ECO:0000313" key="5">
    <source>
        <dbReference type="EMBL" id="TEB06005.1"/>
    </source>
</evidence>
<dbReference type="Gene3D" id="3.40.50.300">
    <property type="entry name" value="P-loop containing nucleotide triphosphate hydrolases"/>
    <property type="match status" value="2"/>
</dbReference>
<dbReference type="InterPro" id="IPR017871">
    <property type="entry name" value="ABC_transporter-like_CS"/>
</dbReference>
<dbReference type="AlphaFoldDB" id="A0A4Y7RAJ0"/>
<keyword evidence="1" id="KW-0547">Nucleotide-binding</keyword>
<dbReference type="PANTHER" id="PTHR42855:SF2">
    <property type="entry name" value="DRUG RESISTANCE ABC TRANSPORTER,ATP-BINDING PROTEIN"/>
    <property type="match status" value="1"/>
</dbReference>
<dbReference type="InterPro" id="IPR051309">
    <property type="entry name" value="ABCF_ATPase"/>
</dbReference>
<dbReference type="GO" id="GO:0005524">
    <property type="term" value="F:ATP binding"/>
    <property type="evidence" value="ECO:0007669"/>
    <property type="project" value="UniProtKB-KW"/>
</dbReference>
<reference evidence="5 6" key="1">
    <citation type="journal article" date="2018" name="Environ. Microbiol.">
        <title>Novel energy conservation strategies and behaviour of Pelotomaculum schinkii driving syntrophic propionate catabolism.</title>
        <authorList>
            <person name="Hidalgo-Ahumada C.A.P."/>
            <person name="Nobu M.K."/>
            <person name="Narihiro T."/>
            <person name="Tamaki H."/>
            <person name="Liu W.T."/>
            <person name="Kamagata Y."/>
            <person name="Stams A.J.M."/>
            <person name="Imachi H."/>
            <person name="Sousa D.Z."/>
        </authorList>
    </citation>
    <scope>NUCLEOTIDE SEQUENCE [LARGE SCALE GENOMIC DNA]</scope>
    <source>
        <strain evidence="5 6">HH</strain>
    </source>
</reference>
<accession>A0A4Y7RAJ0</accession>
<evidence type="ECO:0000256" key="2">
    <source>
        <dbReference type="ARBA" id="ARBA00022840"/>
    </source>
</evidence>
<keyword evidence="6" id="KW-1185">Reference proteome</keyword>
<feature type="region of interest" description="Disordered" evidence="3">
    <location>
        <begin position="551"/>
        <end position="584"/>
    </location>
</feature>
<dbReference type="SUPFAM" id="SSF52540">
    <property type="entry name" value="P-loop containing nucleoside triphosphate hydrolases"/>
    <property type="match status" value="2"/>
</dbReference>
<gene>
    <name evidence="5" type="primary">yjjK</name>
    <name evidence="5" type="ORF">Psch_03047</name>
</gene>
<dbReference type="SMART" id="SM00382">
    <property type="entry name" value="AAA"/>
    <property type="match status" value="2"/>
</dbReference>
<feature type="domain" description="ABC transporter" evidence="4">
    <location>
        <begin position="4"/>
        <end position="263"/>
    </location>
</feature>
<dbReference type="InterPro" id="IPR003593">
    <property type="entry name" value="AAA+_ATPase"/>
</dbReference>
<evidence type="ECO:0000313" key="6">
    <source>
        <dbReference type="Proteomes" id="UP000298324"/>
    </source>
</evidence>
<sequence length="635" mass="72817">MSLLVLENIVKEYRNQCVLNGVSLRVERGERVALVGPNGAGKTTLLNIAMGLEHSDRGSAVTARNIKVGHLSQDLKDIETTDNKTDTALHYEKVYRLERKLRELEKQMDEQSKNSGSSLYKSLLDEYAKLITRYEAMDGYTVETKIRKILLGLGLRQETLSTPLNRMSGGERMRVAIARILLEEPDLLILDEPTNHLDIQSTEWFESFLKNFKGGILFVSHDRYFLDRVATRVAELEKGSISVRSGNYSNYLAHKKQLSQFVANEQRRLRWTIRNTNEIVQGLKSKGKSKASKSREKEIKKLNDELRKSLGALKKQEHLRKADGPKIRFKKIRHVSKEIAWADNLRKSFGDVTLFSGASFHIRGGERVGIIGPNGCGKTTLVNLLLGNDQNYEGLLRLGGWVKYSYMGQEVLFENDQLTMLQLILSKREIQEREARDYLARFQFYGDEVDKSIQVLSGGERVRLYLACVMLEDADCLILDEPTNHLDMPARDAVEAALKEFKGTIIAVTHDRYYLTHCVGKIFEIENGKITTYEGNYDFYKKVKYGIDEENTEKKESKPAERSSKNTINKKPAVTKSESLEKQRQEIEDQIMDLEDKIKEMEALFDISTPREKYNEYGELLNEVERLYSKWNALI</sequence>
<evidence type="ECO:0000256" key="3">
    <source>
        <dbReference type="SAM" id="MobiDB-lite"/>
    </source>
</evidence>
<dbReference type="PANTHER" id="PTHR42855">
    <property type="entry name" value="ABC TRANSPORTER ATP-BINDING SUBUNIT"/>
    <property type="match status" value="1"/>
</dbReference>
<proteinExistence type="predicted"/>
<evidence type="ECO:0000256" key="1">
    <source>
        <dbReference type="ARBA" id="ARBA00022741"/>
    </source>
</evidence>
<dbReference type="PROSITE" id="PS00211">
    <property type="entry name" value="ABC_TRANSPORTER_1"/>
    <property type="match status" value="1"/>
</dbReference>
<dbReference type="Pfam" id="PF00005">
    <property type="entry name" value="ABC_tran"/>
    <property type="match status" value="2"/>
</dbReference>
<organism evidence="5 6">
    <name type="scientific">Pelotomaculum schinkii</name>
    <dbReference type="NCBI Taxonomy" id="78350"/>
    <lineage>
        <taxon>Bacteria</taxon>
        <taxon>Bacillati</taxon>
        <taxon>Bacillota</taxon>
        <taxon>Clostridia</taxon>
        <taxon>Eubacteriales</taxon>
        <taxon>Desulfotomaculaceae</taxon>
        <taxon>Pelotomaculum</taxon>
    </lineage>
</organism>
<dbReference type="PROSITE" id="PS50893">
    <property type="entry name" value="ABC_TRANSPORTER_2"/>
    <property type="match status" value="2"/>
</dbReference>
<dbReference type="InterPro" id="IPR027417">
    <property type="entry name" value="P-loop_NTPase"/>
</dbReference>
<dbReference type="NCBIfam" id="NF000355">
    <property type="entry name" value="ribo_prot_ABC_F"/>
    <property type="match status" value="1"/>
</dbReference>
<dbReference type="InterPro" id="IPR003439">
    <property type="entry name" value="ABC_transporter-like_ATP-bd"/>
</dbReference>